<evidence type="ECO:0000256" key="1">
    <source>
        <dbReference type="ARBA" id="ARBA00004123"/>
    </source>
</evidence>
<keyword evidence="2 5" id="KW-0238">DNA-binding</keyword>
<protein>
    <submittedName>
        <fullName evidence="9">NK3 homeobox 2</fullName>
    </submittedName>
</protein>
<dbReference type="PROSITE" id="PS50071">
    <property type="entry name" value="HOMEOBOX_2"/>
    <property type="match status" value="1"/>
</dbReference>
<name>A0ABD2QNH8_9PLAT</name>
<dbReference type="InterPro" id="IPR001356">
    <property type="entry name" value="HD"/>
</dbReference>
<dbReference type="SUPFAM" id="SSF46689">
    <property type="entry name" value="Homeodomain-like"/>
    <property type="match status" value="1"/>
</dbReference>
<evidence type="ECO:0000313" key="9">
    <source>
        <dbReference type="EMBL" id="KAL3320990.1"/>
    </source>
</evidence>
<accession>A0ABD2QNH8</accession>
<feature type="compositionally biased region" description="Polar residues" evidence="7">
    <location>
        <begin position="133"/>
        <end position="164"/>
    </location>
</feature>
<evidence type="ECO:0000256" key="5">
    <source>
        <dbReference type="PROSITE-ProRule" id="PRU00108"/>
    </source>
</evidence>
<dbReference type="InterPro" id="IPR009057">
    <property type="entry name" value="Homeodomain-like_sf"/>
</dbReference>
<dbReference type="PRINTS" id="PR00024">
    <property type="entry name" value="HOMEOBOX"/>
</dbReference>
<evidence type="ECO:0000256" key="2">
    <source>
        <dbReference type="ARBA" id="ARBA00023125"/>
    </source>
</evidence>
<keyword evidence="4 5" id="KW-0539">Nucleus</keyword>
<keyword evidence="10" id="KW-1185">Reference proteome</keyword>
<proteinExistence type="predicted"/>
<evidence type="ECO:0000256" key="6">
    <source>
        <dbReference type="RuleBase" id="RU000682"/>
    </source>
</evidence>
<dbReference type="Proteomes" id="UP001626550">
    <property type="component" value="Unassembled WGS sequence"/>
</dbReference>
<sequence length="448" mass="50333">MCFVSFVACSAGAALLLALDAKALEAKQAQHTARSIWILTSLMYALGDLKVMMRNALPMRSVLTRRVECLTCAACQSKAPLTCKCTHFQASSQQTHINSGFRYATLTQSKLSVKSRAQMSTFRIENLIGSSPEKTAEDISTSSDTFPGQTSGSTFVDTTNSSPKSSDDEGYIESNGRGATLDAFASASQISKSLIRPEKQIGANEQNARSFEESWFHRLKTLLKPYPGNVELSLQLSRNPLDFQAILSSSRSYSDAEEQNPEEVNGHHNFWPRLDPRPFNSMGSGLMGRKKRTRAAFSHAQVFELEKRFNHQRYLSGPERTELARSLKLSETQVKIWFQNRRYKTKKRHSLSQYSNIMQSQNKASKYEDEVDVHKASMDEVKDFNLDVRNLLEISKNAFYSESSMEAADESDIKATISLRQFYSNISSKLNLPLPPDQLPARISQTNR</sequence>
<comment type="caution">
    <text evidence="9">The sequence shown here is derived from an EMBL/GenBank/DDBJ whole genome shotgun (WGS) entry which is preliminary data.</text>
</comment>
<dbReference type="GO" id="GO:0005634">
    <property type="term" value="C:nucleus"/>
    <property type="evidence" value="ECO:0007669"/>
    <property type="project" value="UniProtKB-SubCell"/>
</dbReference>
<reference evidence="9 10" key="1">
    <citation type="submission" date="2024-11" db="EMBL/GenBank/DDBJ databases">
        <title>Adaptive evolution of stress response genes in parasites aligns with host niche diversity.</title>
        <authorList>
            <person name="Hahn C."/>
            <person name="Resl P."/>
        </authorList>
    </citation>
    <scope>NUCLEOTIDE SEQUENCE [LARGE SCALE GENOMIC DNA]</scope>
    <source>
        <strain evidence="9">EGGRZ-B1_66</strain>
        <tissue evidence="9">Body</tissue>
    </source>
</reference>
<organism evidence="9 10">
    <name type="scientific">Cichlidogyrus casuarinus</name>
    <dbReference type="NCBI Taxonomy" id="1844966"/>
    <lineage>
        <taxon>Eukaryota</taxon>
        <taxon>Metazoa</taxon>
        <taxon>Spiralia</taxon>
        <taxon>Lophotrochozoa</taxon>
        <taxon>Platyhelminthes</taxon>
        <taxon>Monogenea</taxon>
        <taxon>Monopisthocotylea</taxon>
        <taxon>Dactylogyridea</taxon>
        <taxon>Ancyrocephalidae</taxon>
        <taxon>Cichlidogyrus</taxon>
    </lineage>
</organism>
<dbReference type="InterPro" id="IPR050394">
    <property type="entry name" value="Homeobox_NK-like"/>
</dbReference>
<dbReference type="GO" id="GO:0003677">
    <property type="term" value="F:DNA binding"/>
    <property type="evidence" value="ECO:0007669"/>
    <property type="project" value="UniProtKB-UniRule"/>
</dbReference>
<keyword evidence="3 5" id="KW-0371">Homeobox</keyword>
<comment type="subcellular location">
    <subcellularLocation>
        <location evidence="1 5 6">Nucleus</location>
    </subcellularLocation>
</comment>
<dbReference type="PANTHER" id="PTHR24340:SF73">
    <property type="entry name" value="HOMEOBOX PROTEIN BAGPIPE-RELATED"/>
    <property type="match status" value="1"/>
</dbReference>
<dbReference type="Pfam" id="PF00046">
    <property type="entry name" value="Homeodomain"/>
    <property type="match status" value="1"/>
</dbReference>
<dbReference type="AlphaFoldDB" id="A0ABD2QNH8"/>
<dbReference type="InterPro" id="IPR020479">
    <property type="entry name" value="HD_metazoa"/>
</dbReference>
<dbReference type="EMBL" id="JBJKFK010000016">
    <property type="protein sequence ID" value="KAL3320990.1"/>
    <property type="molecule type" value="Genomic_DNA"/>
</dbReference>
<evidence type="ECO:0000256" key="4">
    <source>
        <dbReference type="ARBA" id="ARBA00023242"/>
    </source>
</evidence>
<evidence type="ECO:0000256" key="3">
    <source>
        <dbReference type="ARBA" id="ARBA00023155"/>
    </source>
</evidence>
<dbReference type="Gene3D" id="1.10.10.60">
    <property type="entry name" value="Homeodomain-like"/>
    <property type="match status" value="1"/>
</dbReference>
<dbReference type="CDD" id="cd00086">
    <property type="entry name" value="homeodomain"/>
    <property type="match status" value="1"/>
</dbReference>
<dbReference type="InterPro" id="IPR017970">
    <property type="entry name" value="Homeobox_CS"/>
</dbReference>
<evidence type="ECO:0000313" key="10">
    <source>
        <dbReference type="Proteomes" id="UP001626550"/>
    </source>
</evidence>
<feature type="region of interest" description="Disordered" evidence="7">
    <location>
        <begin position="252"/>
        <end position="272"/>
    </location>
</feature>
<evidence type="ECO:0000259" key="8">
    <source>
        <dbReference type="PROSITE" id="PS50071"/>
    </source>
</evidence>
<evidence type="ECO:0000256" key="7">
    <source>
        <dbReference type="SAM" id="MobiDB-lite"/>
    </source>
</evidence>
<dbReference type="PANTHER" id="PTHR24340">
    <property type="entry name" value="HOMEOBOX PROTEIN NKX"/>
    <property type="match status" value="1"/>
</dbReference>
<feature type="domain" description="Homeobox" evidence="8">
    <location>
        <begin position="288"/>
        <end position="348"/>
    </location>
</feature>
<dbReference type="SMART" id="SM00389">
    <property type="entry name" value="HOX"/>
    <property type="match status" value="1"/>
</dbReference>
<dbReference type="PROSITE" id="PS00027">
    <property type="entry name" value="HOMEOBOX_1"/>
    <property type="match status" value="1"/>
</dbReference>
<feature type="DNA-binding region" description="Homeobox" evidence="5">
    <location>
        <begin position="290"/>
        <end position="349"/>
    </location>
</feature>
<gene>
    <name evidence="9" type="primary">NKX3-2</name>
    <name evidence="9" type="ORF">Ciccas_000312</name>
</gene>
<feature type="region of interest" description="Disordered" evidence="7">
    <location>
        <begin position="133"/>
        <end position="175"/>
    </location>
</feature>